<dbReference type="OrthoDB" id="1099805at2"/>
<protein>
    <submittedName>
        <fullName evidence="1">Uncharacterized protein</fullName>
    </submittedName>
</protein>
<dbReference type="SUPFAM" id="SSF55729">
    <property type="entry name" value="Acyl-CoA N-acyltransferases (Nat)"/>
    <property type="match status" value="1"/>
</dbReference>
<dbReference type="EMBL" id="LT934425">
    <property type="protein sequence ID" value="SOH03392.1"/>
    <property type="molecule type" value="Genomic_DNA"/>
</dbReference>
<dbReference type="KEGG" id="kst:KSMBR1_0881"/>
<dbReference type="RefSeq" id="WP_099324240.1">
    <property type="nucleotide sequence ID" value="NZ_LT934425.1"/>
</dbReference>
<name>A0A2C9CCG8_KUEST</name>
<reference evidence="2" key="1">
    <citation type="submission" date="2017-10" db="EMBL/GenBank/DDBJ databases">
        <authorList>
            <person name="Frank J."/>
        </authorList>
    </citation>
    <scope>NUCLEOTIDE SEQUENCE [LARGE SCALE GENOMIC DNA]</scope>
</reference>
<keyword evidence="2" id="KW-1185">Reference proteome</keyword>
<evidence type="ECO:0000313" key="2">
    <source>
        <dbReference type="Proteomes" id="UP000221734"/>
    </source>
</evidence>
<proteinExistence type="predicted"/>
<dbReference type="AlphaFoldDB" id="A0A2C9CCG8"/>
<dbReference type="Proteomes" id="UP000221734">
    <property type="component" value="Chromosome Kuenenia_stuttgartiensis_MBR1"/>
</dbReference>
<accession>A0A2C9CCG8</accession>
<organism evidence="1 2">
    <name type="scientific">Kuenenia stuttgartiensis</name>
    <dbReference type="NCBI Taxonomy" id="174633"/>
    <lineage>
        <taxon>Bacteria</taxon>
        <taxon>Pseudomonadati</taxon>
        <taxon>Planctomycetota</taxon>
        <taxon>Candidatus Brocadiia</taxon>
        <taxon>Candidatus Brocadiales</taxon>
        <taxon>Candidatus Brocadiaceae</taxon>
        <taxon>Candidatus Kuenenia</taxon>
    </lineage>
</organism>
<gene>
    <name evidence="1" type="ORF">KSMBR1_0881</name>
</gene>
<evidence type="ECO:0000313" key="1">
    <source>
        <dbReference type="EMBL" id="SOH03392.1"/>
    </source>
</evidence>
<sequence length="295" mass="34717">MCYIERFTKLFEESGVKSAVYKNTLWGIYNEMVQPIGPVMFDYSLSFEEAKYILNQVGGILIRWTDGFVENETKGWYAVICDKFLDISELPSKNRSEIRKGLKNCNIEMVDAGFIAKKGYEVFISAFSRYKGVKKTKIAELEFGNNIMKTRSFDDIVHYWGIFYEGKMIGYSTNYIFDNIEANYFAIYFHPSYLKLNPSCALFYTMNKYYLQEKEFKYVNAGFRSVLHETGIQDFLQNKFLFKKAYTNLHIVYKPYINVILRILYPVRSFLGKIEPKIEALYMQDFLSNKITKRS</sequence>
<dbReference type="InterPro" id="IPR016181">
    <property type="entry name" value="Acyl_CoA_acyltransferase"/>
</dbReference>